<dbReference type="PANTHER" id="PTHR37415:SF1">
    <property type="entry name" value="CELL FUSION PROTEIN AFF-1"/>
    <property type="match status" value="1"/>
</dbReference>
<gene>
    <name evidence="3" type="ORF">EVEC_LOCUS122</name>
</gene>
<keyword evidence="2" id="KW-0732">Signal</keyword>
<evidence type="ECO:0000313" key="3">
    <source>
        <dbReference type="EMBL" id="VDD84979.1"/>
    </source>
</evidence>
<dbReference type="Pfam" id="PF14884">
    <property type="entry name" value="EFF-AFF"/>
    <property type="match status" value="1"/>
</dbReference>
<keyword evidence="1" id="KW-1133">Transmembrane helix</keyword>
<dbReference type="InterPro" id="IPR043076">
    <property type="entry name" value="Fusogen_EFF/AFF_dom3"/>
</dbReference>
<evidence type="ECO:0000313" key="5">
    <source>
        <dbReference type="WBParaSite" id="EVEC_0000017801-mRNA-1"/>
    </source>
</evidence>
<feature type="chain" id="PRO_5043122410" evidence="2">
    <location>
        <begin position="19"/>
        <end position="554"/>
    </location>
</feature>
<dbReference type="GO" id="GO:0000768">
    <property type="term" value="P:syncytium formation by plasma membrane fusion"/>
    <property type="evidence" value="ECO:0007669"/>
    <property type="project" value="TreeGrafter"/>
</dbReference>
<dbReference type="AlphaFoldDB" id="A0A0N4USQ7"/>
<protein>
    <submittedName>
        <fullName evidence="5">Beta_helix domain-containing protein</fullName>
    </submittedName>
</protein>
<evidence type="ECO:0000313" key="4">
    <source>
        <dbReference type="Proteomes" id="UP000274131"/>
    </source>
</evidence>
<reference evidence="5" key="1">
    <citation type="submission" date="2017-02" db="UniProtKB">
        <authorList>
            <consortium name="WormBaseParasite"/>
        </authorList>
    </citation>
    <scope>IDENTIFICATION</scope>
</reference>
<evidence type="ECO:0000256" key="2">
    <source>
        <dbReference type="SAM" id="SignalP"/>
    </source>
</evidence>
<evidence type="ECO:0000256" key="1">
    <source>
        <dbReference type="SAM" id="Phobius"/>
    </source>
</evidence>
<dbReference type="EMBL" id="UXUI01000071">
    <property type="protein sequence ID" value="VDD84979.1"/>
    <property type="molecule type" value="Genomic_DNA"/>
</dbReference>
<dbReference type="Gene3D" id="2.60.40.3980">
    <property type="entry name" value="Cell-cell fusogen EFF/AFF, domain 3"/>
    <property type="match status" value="1"/>
</dbReference>
<organism evidence="5">
    <name type="scientific">Enterobius vermicularis</name>
    <name type="common">Human pinworm</name>
    <dbReference type="NCBI Taxonomy" id="51028"/>
    <lineage>
        <taxon>Eukaryota</taxon>
        <taxon>Metazoa</taxon>
        <taxon>Ecdysozoa</taxon>
        <taxon>Nematoda</taxon>
        <taxon>Chromadorea</taxon>
        <taxon>Rhabditida</taxon>
        <taxon>Spirurina</taxon>
        <taxon>Oxyuridomorpha</taxon>
        <taxon>Oxyuroidea</taxon>
        <taxon>Oxyuridae</taxon>
        <taxon>Enterobius</taxon>
    </lineage>
</organism>
<keyword evidence="1" id="KW-0812">Transmembrane</keyword>
<name>A0A0N4USQ7_ENTVE</name>
<proteinExistence type="predicted"/>
<dbReference type="InterPro" id="IPR029213">
    <property type="entry name" value="Fusogen_EFF/AFF"/>
</dbReference>
<reference evidence="3 4" key="2">
    <citation type="submission" date="2018-10" db="EMBL/GenBank/DDBJ databases">
        <authorList>
            <consortium name="Pathogen Informatics"/>
        </authorList>
    </citation>
    <scope>NUCLEOTIDE SEQUENCE [LARGE SCALE GENOMIC DNA]</scope>
</reference>
<dbReference type="GO" id="GO:0044291">
    <property type="term" value="C:cell-cell contact zone"/>
    <property type="evidence" value="ECO:0007669"/>
    <property type="project" value="TreeGrafter"/>
</dbReference>
<dbReference type="Proteomes" id="UP000274131">
    <property type="component" value="Unassembled WGS sequence"/>
</dbReference>
<accession>A0A0N4USQ7</accession>
<feature type="transmembrane region" description="Helical" evidence="1">
    <location>
        <begin position="513"/>
        <end position="534"/>
    </location>
</feature>
<keyword evidence="1" id="KW-0472">Membrane</keyword>
<feature type="signal peptide" evidence="2">
    <location>
        <begin position="1"/>
        <end position="18"/>
    </location>
</feature>
<dbReference type="WBParaSite" id="EVEC_0000017801-mRNA-1">
    <property type="protein sequence ID" value="EVEC_0000017801-mRNA-1"/>
    <property type="gene ID" value="EVEC_0000017801"/>
</dbReference>
<dbReference type="PANTHER" id="PTHR37415">
    <property type="entry name" value="EFF-1A"/>
    <property type="match status" value="1"/>
</dbReference>
<dbReference type="OrthoDB" id="5916841at2759"/>
<sequence length="554" mass="62639">MVMSLIILLLSAVWSVHSAAFGTEIHCTRTVAIQGEANEMDSRGKQIRAKSVSSADMILKETLCLNFTESNLPQMHAIEFVRLEQHFPISASYKFGIPLITSSCICDCAGAEQYCTVESYRYKNCTKSAVCYRTFHSHQSNLGCISSARSDVCCEVSLEPYNNKVYTAVQLNQPDTVIILRHRIYERIANRWAEAASEEFDVVVNKGSAKIESVDRQKVEIRISSSRVIREIYEGMYYYADDDRLLMMGVRLNEATENDIHKLGWFRKQDGLWGVRNGVVKITDSQHVTVENCKAQKYLTRYNAEYYITDADDLASLDMGYRVDAQVWVNRVFVSADSRSIRVIHGEGTAIHLTISSETRPLIVQFSSQVHSFTGAIQMDEKSNRFLNLTIEGGKGTLIGYVHQSEDKSVTEWSFSVELGASMRAKFMTTIGGIPPEISSDRYVCIHPSGDIFAEICKWLRYQSRPLRERHVAHHWKTDVGECPGCNERGIDNFIQKLDPRQWFDGMSSPTEIATSLLEVALIIASFLATICIFKNCIIPLAKWTICTKKPTKK</sequence>
<dbReference type="Gene3D" id="2.60.98.60">
    <property type="entry name" value="Cell-cell fusogen EFF/AFF, domain 1"/>
    <property type="match status" value="2"/>
</dbReference>
<keyword evidence="4" id="KW-1185">Reference proteome</keyword>